<name>A0AAD7ZTS7_DIPPU</name>
<dbReference type="GO" id="GO:0046872">
    <property type="term" value="F:metal ion binding"/>
    <property type="evidence" value="ECO:0007669"/>
    <property type="project" value="InterPro"/>
</dbReference>
<keyword evidence="3" id="KW-1185">Reference proteome</keyword>
<dbReference type="Pfam" id="PF16656">
    <property type="entry name" value="Pur_ac_phosph_N"/>
    <property type="match status" value="1"/>
</dbReference>
<sequence length="63" mass="7036">TTQEIYVTWNTFEETDSIVEYGIGGLVLTAAGTSKPFISIGADMQIQYIHKVKLPELIPDTKY</sequence>
<dbReference type="AlphaFoldDB" id="A0AAD7ZTS7"/>
<reference evidence="2" key="2">
    <citation type="submission" date="2023-05" db="EMBL/GenBank/DDBJ databases">
        <authorList>
            <person name="Fouks B."/>
        </authorList>
    </citation>
    <scope>NUCLEOTIDE SEQUENCE</scope>
    <source>
        <strain evidence="2">Stay&amp;Tobe</strain>
        <tissue evidence="2">Testes</tissue>
    </source>
</reference>
<dbReference type="InterPro" id="IPR015914">
    <property type="entry name" value="PAPs_N"/>
</dbReference>
<dbReference type="SUPFAM" id="SSF49363">
    <property type="entry name" value="Purple acid phosphatase, N-terminal domain"/>
    <property type="match status" value="1"/>
</dbReference>
<dbReference type="Gene3D" id="2.60.40.380">
    <property type="entry name" value="Purple acid phosphatase-like, N-terminal"/>
    <property type="match status" value="1"/>
</dbReference>
<feature type="non-terminal residue" evidence="2">
    <location>
        <position position="63"/>
    </location>
</feature>
<dbReference type="GO" id="GO:0003993">
    <property type="term" value="F:acid phosphatase activity"/>
    <property type="evidence" value="ECO:0007669"/>
    <property type="project" value="InterPro"/>
</dbReference>
<comment type="caution">
    <text evidence="2">The sequence shown here is derived from an EMBL/GenBank/DDBJ whole genome shotgun (WGS) entry which is preliminary data.</text>
</comment>
<accession>A0AAD7ZTS7</accession>
<dbReference type="InterPro" id="IPR008963">
    <property type="entry name" value="Purple_acid_Pase-like_N"/>
</dbReference>
<feature type="non-terminal residue" evidence="2">
    <location>
        <position position="1"/>
    </location>
</feature>
<feature type="domain" description="Purple acid phosphatase N-terminal" evidence="1">
    <location>
        <begin position="2"/>
        <end position="63"/>
    </location>
</feature>
<evidence type="ECO:0000313" key="2">
    <source>
        <dbReference type="EMBL" id="KAJ9586581.1"/>
    </source>
</evidence>
<proteinExistence type="predicted"/>
<dbReference type="EMBL" id="JASPKZ010006905">
    <property type="protein sequence ID" value="KAJ9586581.1"/>
    <property type="molecule type" value="Genomic_DNA"/>
</dbReference>
<dbReference type="Proteomes" id="UP001233999">
    <property type="component" value="Unassembled WGS sequence"/>
</dbReference>
<gene>
    <name evidence="2" type="ORF">L9F63_028376</name>
</gene>
<reference evidence="2" key="1">
    <citation type="journal article" date="2023" name="IScience">
        <title>Live-bearing cockroach genome reveals convergent evolutionary mechanisms linked to viviparity in insects and beyond.</title>
        <authorList>
            <person name="Fouks B."/>
            <person name="Harrison M.C."/>
            <person name="Mikhailova A.A."/>
            <person name="Marchal E."/>
            <person name="English S."/>
            <person name="Carruthers M."/>
            <person name="Jennings E.C."/>
            <person name="Chiamaka E.L."/>
            <person name="Frigard R.A."/>
            <person name="Pippel M."/>
            <person name="Attardo G.M."/>
            <person name="Benoit J.B."/>
            <person name="Bornberg-Bauer E."/>
            <person name="Tobe S.S."/>
        </authorList>
    </citation>
    <scope>NUCLEOTIDE SEQUENCE</scope>
    <source>
        <strain evidence="2">Stay&amp;Tobe</strain>
    </source>
</reference>
<evidence type="ECO:0000259" key="1">
    <source>
        <dbReference type="Pfam" id="PF16656"/>
    </source>
</evidence>
<organism evidence="2 3">
    <name type="scientific">Diploptera punctata</name>
    <name type="common">Pacific beetle cockroach</name>
    <dbReference type="NCBI Taxonomy" id="6984"/>
    <lineage>
        <taxon>Eukaryota</taxon>
        <taxon>Metazoa</taxon>
        <taxon>Ecdysozoa</taxon>
        <taxon>Arthropoda</taxon>
        <taxon>Hexapoda</taxon>
        <taxon>Insecta</taxon>
        <taxon>Pterygota</taxon>
        <taxon>Neoptera</taxon>
        <taxon>Polyneoptera</taxon>
        <taxon>Dictyoptera</taxon>
        <taxon>Blattodea</taxon>
        <taxon>Blaberoidea</taxon>
        <taxon>Blaberidae</taxon>
        <taxon>Diplopterinae</taxon>
        <taxon>Diploptera</taxon>
    </lineage>
</organism>
<protein>
    <recommendedName>
        <fullName evidence="1">Purple acid phosphatase N-terminal domain-containing protein</fullName>
    </recommendedName>
</protein>
<evidence type="ECO:0000313" key="3">
    <source>
        <dbReference type="Proteomes" id="UP001233999"/>
    </source>
</evidence>